<organism evidence="2">
    <name type="scientific">Penicillium chrysogenum</name>
    <name type="common">Penicillium notatum</name>
    <dbReference type="NCBI Taxonomy" id="5076"/>
    <lineage>
        <taxon>Eukaryota</taxon>
        <taxon>Fungi</taxon>
        <taxon>Dikarya</taxon>
        <taxon>Ascomycota</taxon>
        <taxon>Pezizomycotina</taxon>
        <taxon>Eurotiomycetes</taxon>
        <taxon>Eurotiomycetidae</taxon>
        <taxon>Eurotiales</taxon>
        <taxon>Aspergillaceae</taxon>
        <taxon>Penicillium</taxon>
        <taxon>Penicillium chrysogenum species complex</taxon>
    </lineage>
</organism>
<evidence type="ECO:0000256" key="1">
    <source>
        <dbReference type="SAM" id="MobiDB-lite"/>
    </source>
</evidence>
<dbReference type="Proteomes" id="UP000076449">
    <property type="component" value="Chromosome I"/>
</dbReference>
<proteinExistence type="predicted"/>
<dbReference type="AlphaFoldDB" id="A0A167YQX2"/>
<sequence length="218" mass="25574">MKTLPRTLNFDFFNNLHTHYNQQSHHRMGGTRPIPPLELLNNMLFEIQEEEAIDAIEEERIWSQIGLRISISSTTRTPTTTNNHNHKMGDTRPIPSPSDEQLKELEKLNERARRRVRDTKTIHQEIARLLDEKAAMTASGLHFHWFYREQLQGIEQDLVWLYQDLRDIEKEQETDVAKEKEIWNQSVEHGESRDLSSLPTLGSSALLHPFSIFLRLPM</sequence>
<accession>A0A167YQX2</accession>
<name>A0A167YQX2_PENCH</name>
<feature type="region of interest" description="Disordered" evidence="1">
    <location>
        <begin position="74"/>
        <end position="98"/>
    </location>
</feature>
<gene>
    <name evidence="2" type="ORF">EN45_046130</name>
</gene>
<dbReference type="EMBL" id="CM002798">
    <property type="protein sequence ID" value="KZN94416.1"/>
    <property type="molecule type" value="Genomic_DNA"/>
</dbReference>
<evidence type="ECO:0000313" key="2">
    <source>
        <dbReference type="EMBL" id="KZN94416.1"/>
    </source>
</evidence>
<reference evidence="2" key="1">
    <citation type="journal article" date="2014" name="Genome Announc.">
        <title>Complete sequencing and chromosome-scale genome assembly of the industrial progenitor strain P2niaD18 from the penicillin producer Penicillium chrysogenum.</title>
        <authorList>
            <person name="Specht T."/>
            <person name="Dahlmann T.A."/>
            <person name="Zadra I."/>
            <person name="Kurnsteiner H."/>
            <person name="Kuck U."/>
        </authorList>
    </citation>
    <scope>NUCLEOTIDE SEQUENCE [LARGE SCALE GENOMIC DNA]</scope>
    <source>
        <strain evidence="2">P2niaD18</strain>
    </source>
</reference>
<protein>
    <submittedName>
        <fullName evidence="2">Uncharacterized protein</fullName>
    </submittedName>
</protein>